<evidence type="ECO:0000256" key="6">
    <source>
        <dbReference type="ARBA" id="ARBA00022840"/>
    </source>
</evidence>
<dbReference type="InterPro" id="IPR027417">
    <property type="entry name" value="P-loop_NTPase"/>
</dbReference>
<dbReference type="KEGG" id="tti:THITH_13145"/>
<dbReference type="GO" id="GO:0006310">
    <property type="term" value="P:DNA recombination"/>
    <property type="evidence" value="ECO:0007669"/>
    <property type="project" value="InterPro"/>
</dbReference>
<comment type="function">
    <text evidence="1 9">May be involved in recombinational repair of damaged DNA.</text>
</comment>
<keyword evidence="10" id="KW-0175">Coiled coil</keyword>
<evidence type="ECO:0000256" key="8">
    <source>
        <dbReference type="ARBA" id="ARBA00033408"/>
    </source>
</evidence>
<dbReference type="InterPro" id="IPR004604">
    <property type="entry name" value="DNA_recomb/repair_RecN"/>
</dbReference>
<dbReference type="HOGENOM" id="CLU_018297_3_1_6"/>
<dbReference type="STRING" id="713585.THITH_13145"/>
<feature type="coiled-coil region" evidence="10">
    <location>
        <begin position="160"/>
        <end position="201"/>
    </location>
</feature>
<evidence type="ECO:0000256" key="10">
    <source>
        <dbReference type="SAM" id="Coils"/>
    </source>
</evidence>
<evidence type="ECO:0000256" key="1">
    <source>
        <dbReference type="ARBA" id="ARBA00003618"/>
    </source>
</evidence>
<evidence type="ECO:0000256" key="2">
    <source>
        <dbReference type="ARBA" id="ARBA00009441"/>
    </source>
</evidence>
<evidence type="ECO:0000313" key="12">
    <source>
        <dbReference type="EMBL" id="AHE99047.1"/>
    </source>
</evidence>
<evidence type="ECO:0000259" key="11">
    <source>
        <dbReference type="Pfam" id="PF02463"/>
    </source>
</evidence>
<keyword evidence="4" id="KW-0547">Nucleotide-binding</keyword>
<evidence type="ECO:0000313" key="13">
    <source>
        <dbReference type="Proteomes" id="UP000005289"/>
    </source>
</evidence>
<evidence type="ECO:0000256" key="7">
    <source>
        <dbReference type="ARBA" id="ARBA00023204"/>
    </source>
</evidence>
<reference evidence="12 13" key="1">
    <citation type="submission" date="2013-12" db="EMBL/GenBank/DDBJ databases">
        <authorList>
            <consortium name="DOE Joint Genome Institute"/>
            <person name="Muyzer G."/>
            <person name="Huntemann M."/>
            <person name="Han J."/>
            <person name="Chen A."/>
            <person name="Kyrpides N."/>
            <person name="Mavromatis K."/>
            <person name="Markowitz V."/>
            <person name="Palaniappan K."/>
            <person name="Ivanova N."/>
            <person name="Schaumberg A."/>
            <person name="Pati A."/>
            <person name="Liolios K."/>
            <person name="Nordberg H.P."/>
            <person name="Cantor M.N."/>
            <person name="Hua S.X."/>
            <person name="Woyke T."/>
        </authorList>
    </citation>
    <scope>NUCLEOTIDE SEQUENCE [LARGE SCALE GENOMIC DNA]</scope>
    <source>
        <strain evidence="12 13">ARh 1</strain>
    </source>
</reference>
<dbReference type="GO" id="GO:0043590">
    <property type="term" value="C:bacterial nucleoid"/>
    <property type="evidence" value="ECO:0007669"/>
    <property type="project" value="TreeGrafter"/>
</dbReference>
<dbReference type="GO" id="GO:0009432">
    <property type="term" value="P:SOS response"/>
    <property type="evidence" value="ECO:0007669"/>
    <property type="project" value="UniProtKB-ARBA"/>
</dbReference>
<dbReference type="OrthoDB" id="9806954at2"/>
<dbReference type="PANTHER" id="PTHR11059">
    <property type="entry name" value="DNA REPAIR PROTEIN RECN"/>
    <property type="match status" value="1"/>
</dbReference>
<proteinExistence type="inferred from homology"/>
<feature type="domain" description="RecF/RecN/SMC N-terminal" evidence="11">
    <location>
        <begin position="1"/>
        <end position="515"/>
    </location>
</feature>
<dbReference type="SUPFAM" id="SSF52540">
    <property type="entry name" value="P-loop containing nucleoside triphosphate hydrolases"/>
    <property type="match status" value="1"/>
</dbReference>
<dbReference type="FunFam" id="3.40.50.300:FF:000356">
    <property type="entry name" value="DNA repair protein RecN"/>
    <property type="match status" value="1"/>
</dbReference>
<dbReference type="AlphaFoldDB" id="W0DP64"/>
<evidence type="ECO:0000256" key="9">
    <source>
        <dbReference type="PIRNR" id="PIRNR003128"/>
    </source>
</evidence>
<keyword evidence="6" id="KW-0067">ATP-binding</keyword>
<dbReference type="Pfam" id="PF02463">
    <property type="entry name" value="SMC_N"/>
    <property type="match status" value="1"/>
</dbReference>
<dbReference type="EMBL" id="CP007029">
    <property type="protein sequence ID" value="AHE99047.1"/>
    <property type="molecule type" value="Genomic_DNA"/>
</dbReference>
<keyword evidence="7 9" id="KW-0234">DNA repair</keyword>
<gene>
    <name evidence="12" type="ORF">THITH_13145</name>
</gene>
<dbReference type="Gene3D" id="3.40.50.300">
    <property type="entry name" value="P-loop containing nucleotide triphosphate hydrolases"/>
    <property type="match status" value="2"/>
</dbReference>
<keyword evidence="13" id="KW-1185">Reference proteome</keyword>
<dbReference type="CDD" id="cd03241">
    <property type="entry name" value="ABC_RecN"/>
    <property type="match status" value="2"/>
</dbReference>
<dbReference type="FunFam" id="3.40.50.300:FF:000319">
    <property type="entry name" value="DNA repair protein RecN"/>
    <property type="match status" value="1"/>
</dbReference>
<evidence type="ECO:0000256" key="4">
    <source>
        <dbReference type="ARBA" id="ARBA00022741"/>
    </source>
</evidence>
<sequence length="574" mass="61921">MLRHITVRDFAIIDQLELSLGAGMTALTGETGAGKSILIDVIGLLLGDRADAASVRDGAAQADLSAEFELPPDHPACAWLRDEALAERTDDRDGPDTTGVLLRRVITAQGKSRAWINGRPVTVTQLKRVGQWLVDIHGQHAHQQLLQRPAQRALLDGFVAQDVRREVAAAHAELQAVSARLDAARERLASASDRLDLLRFQAEEIRELGPCAGEYTEIAGEQTRLAHAAEVLGALQTAHQAIDDDAGIDSSLGQILAGLQDAARHDNRVEPVLELLESARIQVQEAGDQLRRIAEHIEINPERLAEVDTRVAIYLRLARKHRIEPDALPALLRAMDAEQQELETGDAAVAALEQDLTAAQARYDRSAAALSQARRAATARLDPAVTEAMQELGMTGGRFRIELQDRPDEAGPQGRDRIEFLVAANPGSAPQPLARVASGGELSRIGLALQVLASAEQPVDTLIFDEVDSGISGAVAEVVGRKLRALGERYQVLCVTHLPQVAAQAHCQFQVSKTRGHDHARTEITHLAPADRIEALARMLGGVALTERSLDHAREMLEAAAAAASGDSQTRPRQ</sequence>
<keyword evidence="5 9" id="KW-0227">DNA damage</keyword>
<comment type="similarity">
    <text evidence="2 9">Belongs to the RecN family.</text>
</comment>
<feature type="coiled-coil region" evidence="10">
    <location>
        <begin position="335"/>
        <end position="369"/>
    </location>
</feature>
<dbReference type="NCBIfam" id="NF008121">
    <property type="entry name" value="PRK10869.1"/>
    <property type="match status" value="1"/>
</dbReference>
<organism evidence="12 13">
    <name type="scientific">Thioalkalivibrio paradoxus ARh 1</name>
    <dbReference type="NCBI Taxonomy" id="713585"/>
    <lineage>
        <taxon>Bacteria</taxon>
        <taxon>Pseudomonadati</taxon>
        <taxon>Pseudomonadota</taxon>
        <taxon>Gammaproteobacteria</taxon>
        <taxon>Chromatiales</taxon>
        <taxon>Ectothiorhodospiraceae</taxon>
        <taxon>Thioalkalivibrio</taxon>
    </lineage>
</organism>
<dbReference type="RefSeq" id="WP_006748519.1">
    <property type="nucleotide sequence ID" value="NZ_CP007029.1"/>
</dbReference>
<dbReference type="GO" id="GO:0005524">
    <property type="term" value="F:ATP binding"/>
    <property type="evidence" value="ECO:0007669"/>
    <property type="project" value="UniProtKB-KW"/>
</dbReference>
<evidence type="ECO:0000256" key="5">
    <source>
        <dbReference type="ARBA" id="ARBA00022763"/>
    </source>
</evidence>
<accession>W0DP64</accession>
<dbReference type="PANTHER" id="PTHR11059:SF0">
    <property type="entry name" value="DNA REPAIR PROTEIN RECN"/>
    <property type="match status" value="1"/>
</dbReference>
<dbReference type="NCBIfam" id="TIGR00634">
    <property type="entry name" value="recN"/>
    <property type="match status" value="1"/>
</dbReference>
<name>W0DP64_9GAMM</name>
<dbReference type="Proteomes" id="UP000005289">
    <property type="component" value="Chromosome"/>
</dbReference>
<dbReference type="GO" id="GO:0006281">
    <property type="term" value="P:DNA repair"/>
    <property type="evidence" value="ECO:0007669"/>
    <property type="project" value="UniProtKB-KW"/>
</dbReference>
<evidence type="ECO:0000256" key="3">
    <source>
        <dbReference type="ARBA" id="ARBA00021315"/>
    </source>
</evidence>
<dbReference type="PIRSF" id="PIRSF003128">
    <property type="entry name" value="RecN"/>
    <property type="match status" value="1"/>
</dbReference>
<dbReference type="InterPro" id="IPR003395">
    <property type="entry name" value="RecF/RecN/SMC_N"/>
</dbReference>
<protein>
    <recommendedName>
        <fullName evidence="3 9">DNA repair protein RecN</fullName>
    </recommendedName>
    <alternativeName>
        <fullName evidence="8 9">Recombination protein N</fullName>
    </alternativeName>
</protein>